<evidence type="ECO:0000313" key="15">
    <source>
        <dbReference type="EMBL" id="OGE49111.1"/>
    </source>
</evidence>
<evidence type="ECO:0000256" key="7">
    <source>
        <dbReference type="ARBA" id="ARBA00022694"/>
    </source>
</evidence>
<name>A0A1F5L871_PENAI</name>
<evidence type="ECO:0000256" key="3">
    <source>
        <dbReference type="ARBA" id="ARBA00008529"/>
    </source>
</evidence>
<dbReference type="GO" id="GO:0008033">
    <property type="term" value="P:tRNA processing"/>
    <property type="evidence" value="ECO:0007669"/>
    <property type="project" value="UniProtKB-KW"/>
</dbReference>
<comment type="subcellular location">
    <subcellularLocation>
        <location evidence="2">Chromosome</location>
        <location evidence="2">Telomere</location>
    </subcellularLocation>
    <subcellularLocation>
        <location evidence="1">Nucleus</location>
    </subcellularLocation>
</comment>
<keyword evidence="16" id="KW-1185">Reference proteome</keyword>
<keyword evidence="12" id="KW-0539">Nucleus</keyword>
<sequence length="135" mass="14897">MSSNSTYKAPANTSQYQYGNLTWRWGSSNSSSSHLQFTSVHTPTMANSVNLKAVYSAPQSTETFQHAIPSDGADTLAAKQAHLNALQTLVPKLQDQINVFLTERMEEDKKVQGQISAQEAKEEENYGEEVVEDDA</sequence>
<evidence type="ECO:0000313" key="16">
    <source>
        <dbReference type="Proteomes" id="UP000177622"/>
    </source>
</evidence>
<dbReference type="GO" id="GO:0005634">
    <property type="term" value="C:nucleus"/>
    <property type="evidence" value="ECO:0007669"/>
    <property type="project" value="UniProtKB-SubCell"/>
</dbReference>
<dbReference type="InterPro" id="IPR014849">
    <property type="entry name" value="EKC/KEOPS_Gon7"/>
</dbReference>
<dbReference type="RefSeq" id="XP_022484565.1">
    <property type="nucleotide sequence ID" value="XM_022635616.1"/>
</dbReference>
<feature type="region of interest" description="Disordered" evidence="14">
    <location>
        <begin position="109"/>
        <end position="135"/>
    </location>
</feature>
<comment type="similarity">
    <text evidence="3">Belongs to the GON7 family.</text>
</comment>
<evidence type="ECO:0000256" key="6">
    <source>
        <dbReference type="ARBA" id="ARBA00022454"/>
    </source>
</evidence>
<evidence type="ECO:0000256" key="13">
    <source>
        <dbReference type="ARBA" id="ARBA00025393"/>
    </source>
</evidence>
<dbReference type="GeneID" id="34580350"/>
<feature type="compositionally biased region" description="Acidic residues" evidence="14">
    <location>
        <begin position="125"/>
        <end position="135"/>
    </location>
</feature>
<dbReference type="OrthoDB" id="2288868at2759"/>
<evidence type="ECO:0000256" key="9">
    <source>
        <dbReference type="ARBA" id="ARBA00023015"/>
    </source>
</evidence>
<keyword evidence="9" id="KW-0805">Transcription regulation</keyword>
<keyword evidence="6" id="KW-0158">Chromosome</keyword>
<evidence type="ECO:0000256" key="2">
    <source>
        <dbReference type="ARBA" id="ARBA00004574"/>
    </source>
</evidence>
<organism evidence="15 16">
    <name type="scientific">Penicillium arizonense</name>
    <dbReference type="NCBI Taxonomy" id="1835702"/>
    <lineage>
        <taxon>Eukaryota</taxon>
        <taxon>Fungi</taxon>
        <taxon>Dikarya</taxon>
        <taxon>Ascomycota</taxon>
        <taxon>Pezizomycotina</taxon>
        <taxon>Eurotiomycetes</taxon>
        <taxon>Eurotiomycetidae</taxon>
        <taxon>Eurotiales</taxon>
        <taxon>Aspergillaceae</taxon>
        <taxon>Penicillium</taxon>
    </lineage>
</organism>
<evidence type="ECO:0000256" key="14">
    <source>
        <dbReference type="SAM" id="MobiDB-lite"/>
    </source>
</evidence>
<keyword evidence="10" id="KW-0010">Activator</keyword>
<evidence type="ECO:0000256" key="1">
    <source>
        <dbReference type="ARBA" id="ARBA00004123"/>
    </source>
</evidence>
<evidence type="ECO:0000256" key="12">
    <source>
        <dbReference type="ARBA" id="ARBA00023242"/>
    </source>
</evidence>
<keyword evidence="7" id="KW-0819">tRNA processing</keyword>
<comment type="function">
    <text evidence="13">Component of the EKC/KEOPS complex that is required for the formation of a threonylcarbamoyl group on adenosine at position 37 (t(6)A37) in tRNAs that read codons beginning with adenine. The complex is probably involved in the transfer of the threonylcarbamoyl moiety of threonylcarbamoyl-AMP (TC-AMP) to the N6 group of A37. GON7 likely plays a supporting role to the catalytic subunit KAE1 in the complex. The EKC/KEOPS complex also promotes both telomere uncapping and telomere elongation. The complex is required for efficient recruitment of transcriptional coactivators.</text>
</comment>
<proteinExistence type="inferred from homology"/>
<evidence type="ECO:0000256" key="4">
    <source>
        <dbReference type="ARBA" id="ARBA00011534"/>
    </source>
</evidence>
<protein>
    <recommendedName>
        <fullName evidence="5">EKC/KEOPS complex subunit GON7</fullName>
    </recommendedName>
</protein>
<comment type="caution">
    <text evidence="15">The sequence shown here is derived from an EMBL/GenBank/DDBJ whole genome shotgun (WGS) entry which is preliminary data.</text>
</comment>
<comment type="subunit">
    <text evidence="4">Component of the EKC/KEOPS complex composed of at least BUD32, CGI121, GON7, KAE1 and PCC1; the whole complex dimerizes.</text>
</comment>
<dbReference type="EMBL" id="LXJU01000023">
    <property type="protein sequence ID" value="OGE49111.1"/>
    <property type="molecule type" value="Genomic_DNA"/>
</dbReference>
<keyword evidence="11" id="KW-0804">Transcription</keyword>
<evidence type="ECO:0000256" key="10">
    <source>
        <dbReference type="ARBA" id="ARBA00023159"/>
    </source>
</evidence>
<accession>A0A1F5L871</accession>
<evidence type="ECO:0000256" key="8">
    <source>
        <dbReference type="ARBA" id="ARBA00022895"/>
    </source>
</evidence>
<gene>
    <name evidence="15" type="ORF">PENARI_c023G11134</name>
</gene>
<dbReference type="Pfam" id="PF08738">
    <property type="entry name" value="Gon7"/>
    <property type="match status" value="1"/>
</dbReference>
<reference evidence="15 16" key="1">
    <citation type="journal article" date="2016" name="Sci. Rep.">
        <title>Penicillium arizonense, a new, genome sequenced fungal species, reveals a high chemical diversity in secreted metabolites.</title>
        <authorList>
            <person name="Grijseels S."/>
            <person name="Nielsen J.C."/>
            <person name="Randelovic M."/>
            <person name="Nielsen J."/>
            <person name="Nielsen K.F."/>
            <person name="Workman M."/>
            <person name="Frisvad J.C."/>
        </authorList>
    </citation>
    <scope>NUCLEOTIDE SEQUENCE [LARGE SCALE GENOMIC DNA]</scope>
    <source>
        <strain evidence="15 16">CBS 141311</strain>
    </source>
</reference>
<keyword evidence="8" id="KW-0779">Telomere</keyword>
<dbReference type="GO" id="GO:0000781">
    <property type="term" value="C:chromosome, telomeric region"/>
    <property type="evidence" value="ECO:0007669"/>
    <property type="project" value="UniProtKB-SubCell"/>
</dbReference>
<evidence type="ECO:0000256" key="5">
    <source>
        <dbReference type="ARBA" id="ARBA00019746"/>
    </source>
</evidence>
<dbReference type="Proteomes" id="UP000177622">
    <property type="component" value="Unassembled WGS sequence"/>
</dbReference>
<dbReference type="AlphaFoldDB" id="A0A1F5L871"/>
<evidence type="ECO:0000256" key="11">
    <source>
        <dbReference type="ARBA" id="ARBA00023163"/>
    </source>
</evidence>